<sequence length="31" mass="3607">MLDWRMSTELRWRVTSELNKGEANNASARAL</sequence>
<evidence type="ECO:0000313" key="1">
    <source>
        <dbReference type="EMBL" id="SMP12209.1"/>
    </source>
</evidence>
<name>A0ABY1NM30_9FLAO</name>
<proteinExistence type="predicted"/>
<accession>A0ABY1NM30</accession>
<reference evidence="1 2" key="1">
    <citation type="submission" date="2017-05" db="EMBL/GenBank/DDBJ databases">
        <authorList>
            <person name="Varghese N."/>
            <person name="Submissions S."/>
        </authorList>
    </citation>
    <scope>NUCLEOTIDE SEQUENCE [LARGE SCALE GENOMIC DNA]</scope>
    <source>
        <strain evidence="1 2">DSM 28214</strain>
    </source>
</reference>
<keyword evidence="2" id="KW-1185">Reference proteome</keyword>
<dbReference type="EMBL" id="FXTZ01000002">
    <property type="protein sequence ID" value="SMP12209.1"/>
    <property type="molecule type" value="Genomic_DNA"/>
</dbReference>
<gene>
    <name evidence="1" type="ORF">SAMN06264346_102424</name>
</gene>
<organism evidence="1 2">
    <name type="scientific">Chryseobacterium profundimaris</name>
    <dbReference type="NCBI Taxonomy" id="1387275"/>
    <lineage>
        <taxon>Bacteria</taxon>
        <taxon>Pseudomonadati</taxon>
        <taxon>Bacteroidota</taxon>
        <taxon>Flavobacteriia</taxon>
        <taxon>Flavobacteriales</taxon>
        <taxon>Weeksellaceae</taxon>
        <taxon>Chryseobacterium group</taxon>
        <taxon>Chryseobacterium</taxon>
    </lineage>
</organism>
<evidence type="ECO:0008006" key="3">
    <source>
        <dbReference type="Google" id="ProtNLM"/>
    </source>
</evidence>
<dbReference type="Proteomes" id="UP001157960">
    <property type="component" value="Unassembled WGS sequence"/>
</dbReference>
<evidence type="ECO:0000313" key="2">
    <source>
        <dbReference type="Proteomes" id="UP001157960"/>
    </source>
</evidence>
<comment type="caution">
    <text evidence="1">The sequence shown here is derived from an EMBL/GenBank/DDBJ whole genome shotgun (WGS) entry which is preliminary data.</text>
</comment>
<protein>
    <recommendedName>
        <fullName evidence="3">Transposase</fullName>
    </recommendedName>
</protein>